<dbReference type="AlphaFoldDB" id="A0A3S3R9T3"/>
<evidence type="ECO:0000256" key="1">
    <source>
        <dbReference type="ARBA" id="ARBA00023186"/>
    </source>
</evidence>
<dbReference type="Proteomes" id="UP000283530">
    <property type="component" value="Unassembled WGS sequence"/>
</dbReference>
<keyword evidence="3" id="KW-1185">Reference proteome</keyword>
<comment type="caution">
    <text evidence="2">The sequence shown here is derived from an EMBL/GenBank/DDBJ whole genome shotgun (WGS) entry which is preliminary data.</text>
</comment>
<dbReference type="STRING" id="337451.A0A3S3R9T3"/>
<proteinExistence type="predicted"/>
<organism evidence="2 3">
    <name type="scientific">Cinnamomum micranthum f. kanehirae</name>
    <dbReference type="NCBI Taxonomy" id="337451"/>
    <lineage>
        <taxon>Eukaryota</taxon>
        <taxon>Viridiplantae</taxon>
        <taxon>Streptophyta</taxon>
        <taxon>Embryophyta</taxon>
        <taxon>Tracheophyta</taxon>
        <taxon>Spermatophyta</taxon>
        <taxon>Magnoliopsida</taxon>
        <taxon>Magnoliidae</taxon>
        <taxon>Laurales</taxon>
        <taxon>Lauraceae</taxon>
        <taxon>Cinnamomum</taxon>
    </lineage>
</organism>
<dbReference type="GO" id="GO:0005829">
    <property type="term" value="C:cytosol"/>
    <property type="evidence" value="ECO:0007669"/>
    <property type="project" value="TreeGrafter"/>
</dbReference>
<dbReference type="EMBL" id="QPKB01000013">
    <property type="protein sequence ID" value="RWR97501.1"/>
    <property type="molecule type" value="Genomic_DNA"/>
</dbReference>
<evidence type="ECO:0000313" key="2">
    <source>
        <dbReference type="EMBL" id="RWR97501.1"/>
    </source>
</evidence>
<accession>A0A3S3R9T3</accession>
<gene>
    <name evidence="2" type="ORF">CKAN_02693700</name>
</gene>
<dbReference type="OrthoDB" id="10250354at2759"/>
<dbReference type="PANTHER" id="PTHR24078:SF577">
    <property type="entry name" value="OS05G0562300 PROTEIN"/>
    <property type="match status" value="1"/>
</dbReference>
<protein>
    <submittedName>
        <fullName evidence="2">DnaJ subfamily B member 13-like protein</fullName>
    </submittedName>
</protein>
<dbReference type="InterPro" id="IPR051339">
    <property type="entry name" value="DnaJ_subfamily_B"/>
</dbReference>
<keyword evidence="1" id="KW-0143">Chaperone</keyword>
<name>A0A3S3R9T3_9MAGN</name>
<dbReference type="Gene3D" id="2.60.260.20">
    <property type="entry name" value="Urease metallochaperone UreE, N-terminal domain"/>
    <property type="match status" value="1"/>
</dbReference>
<dbReference type="PANTHER" id="PTHR24078">
    <property type="entry name" value="DNAJ HOMOLOG SUBFAMILY C MEMBER"/>
    <property type="match status" value="1"/>
</dbReference>
<dbReference type="GO" id="GO:0051087">
    <property type="term" value="F:protein-folding chaperone binding"/>
    <property type="evidence" value="ECO:0007669"/>
    <property type="project" value="TreeGrafter"/>
</dbReference>
<evidence type="ECO:0000313" key="3">
    <source>
        <dbReference type="Proteomes" id="UP000283530"/>
    </source>
</evidence>
<reference evidence="2 3" key="1">
    <citation type="journal article" date="2019" name="Nat. Plants">
        <title>Stout camphor tree genome fills gaps in understanding of flowering plant genome evolution.</title>
        <authorList>
            <person name="Chaw S.M."/>
            <person name="Liu Y.C."/>
            <person name="Wu Y.W."/>
            <person name="Wang H.Y."/>
            <person name="Lin C.I."/>
            <person name="Wu C.S."/>
            <person name="Ke H.M."/>
            <person name="Chang L.Y."/>
            <person name="Hsu C.Y."/>
            <person name="Yang H.T."/>
            <person name="Sudianto E."/>
            <person name="Hsu M.H."/>
            <person name="Wu K.P."/>
            <person name="Wang L.N."/>
            <person name="Leebens-Mack J.H."/>
            <person name="Tsai I.J."/>
        </authorList>
    </citation>
    <scope>NUCLEOTIDE SEQUENCE [LARGE SCALE GENOMIC DNA]</scope>
    <source>
        <strain evidence="3">cv. Chaw 1501</strain>
        <tissue evidence="2">Young leaves</tissue>
    </source>
</reference>
<sequence length="113" mass="12651">MRLRLIKLKMKSWESPCEMNQQALSWLCIDRPSSGTFDTLLLSFSFQMFPSPSSTLLPTTDDLFGSFGEASAVQNPTRKAPPIESTLPCSLEELYKGTTKKMKISREILDISG</sequence>
<dbReference type="GO" id="GO:0051082">
    <property type="term" value="F:unfolded protein binding"/>
    <property type="evidence" value="ECO:0007669"/>
    <property type="project" value="TreeGrafter"/>
</dbReference>